<protein>
    <submittedName>
        <fullName evidence="2">DUF4032 domain-containing protein</fullName>
    </submittedName>
</protein>
<reference evidence="2 4" key="1">
    <citation type="submission" date="2020-06" db="EMBL/GenBank/DDBJ databases">
        <title>Anoxygenic phototrophic Chloroflexota member uses a Type I reaction center.</title>
        <authorList>
            <person name="Tsuji J.M."/>
            <person name="Shaw N.A."/>
            <person name="Nagashima S."/>
            <person name="Venkiteswaran J."/>
            <person name="Schiff S.L."/>
            <person name="Hanada S."/>
            <person name="Tank M."/>
            <person name="Neufeld J.D."/>
        </authorList>
    </citation>
    <scope>NUCLEOTIDE SEQUENCE [LARGE SCALE GENOMIC DNA]</scope>
    <source>
        <strain evidence="2">L227-S17</strain>
    </source>
</reference>
<dbReference type="RefSeq" id="WP_341469559.1">
    <property type="nucleotide sequence ID" value="NZ_CP128399.1"/>
</dbReference>
<evidence type="ECO:0000313" key="4">
    <source>
        <dbReference type="Proteomes" id="UP000521676"/>
    </source>
</evidence>
<evidence type="ECO:0000313" key="2">
    <source>
        <dbReference type="EMBL" id="NWJ45803.1"/>
    </source>
</evidence>
<dbReference type="AlphaFoldDB" id="A0A8T7LXV3"/>
<dbReference type="InterPro" id="IPR025111">
    <property type="entry name" value="DUF4032"/>
</dbReference>
<gene>
    <name evidence="2" type="ORF">HXX08_07995</name>
    <name evidence="3" type="ORF">OZ401_000943</name>
</gene>
<accession>A0A8T7LXV3</accession>
<dbReference type="Proteomes" id="UP000521676">
    <property type="component" value="Unassembled WGS sequence"/>
</dbReference>
<dbReference type="Pfam" id="PF13224">
    <property type="entry name" value="DUF4032"/>
    <property type="match status" value="1"/>
</dbReference>
<dbReference type="Proteomes" id="UP001431572">
    <property type="component" value="Chromosome 1"/>
</dbReference>
<name>A0A8T7LXV3_9CHLR</name>
<evidence type="ECO:0000259" key="1">
    <source>
        <dbReference type="Pfam" id="PF13224"/>
    </source>
</evidence>
<evidence type="ECO:0000313" key="3">
    <source>
        <dbReference type="EMBL" id="WJW67668.1"/>
    </source>
</evidence>
<dbReference type="EMBL" id="CP128399">
    <property type="protein sequence ID" value="WJW67668.1"/>
    <property type="molecule type" value="Genomic_DNA"/>
</dbReference>
<feature type="domain" description="DUF4032" evidence="1">
    <location>
        <begin position="205"/>
        <end position="255"/>
    </location>
</feature>
<reference evidence="3" key="2">
    <citation type="journal article" date="2024" name="Nature">
        <title>Anoxygenic phototroph of the Chloroflexota uses a type I reaction centre.</title>
        <authorList>
            <person name="Tsuji J.M."/>
            <person name="Shaw N.A."/>
            <person name="Nagashima S."/>
            <person name="Venkiteswaran J.J."/>
            <person name="Schiff S.L."/>
            <person name="Watanabe T."/>
            <person name="Fukui M."/>
            <person name="Hanada S."/>
            <person name="Tank M."/>
            <person name="Neufeld J.D."/>
        </authorList>
    </citation>
    <scope>NUCLEOTIDE SEQUENCE</scope>
    <source>
        <strain evidence="3">L227-S17</strain>
    </source>
</reference>
<organism evidence="2 4">
    <name type="scientific">Candidatus Chlorohelix allophototropha</name>
    <dbReference type="NCBI Taxonomy" id="3003348"/>
    <lineage>
        <taxon>Bacteria</taxon>
        <taxon>Bacillati</taxon>
        <taxon>Chloroflexota</taxon>
        <taxon>Chloroflexia</taxon>
        <taxon>Candidatus Chloroheliales</taxon>
        <taxon>Candidatus Chloroheliaceae</taxon>
        <taxon>Candidatus Chlorohelix</taxon>
    </lineage>
</organism>
<proteinExistence type="predicted"/>
<sequence>MPGDISADEVYADRELLNRLGYGIFDVQWGKNGVGFENVRDFSYVVREHEDPKLYRRKIFELVGKYYPNNLAKAVWDKFIDHKWVLSEQRGEEVSLKLAAEDWIENHSHEFLKEWTFKQPEVPYRIRSTSEPRKDFLSIVTGMMFPNLQDLLNVGFSVTDIIWARLQEIKPIRKSPQKQEEAKTAQGEGYYVVQKINPSEFNYIRLVANLTGHVIQTQEEAEKRWNEILEHKWYMSEREGNDVGLRTAALDYYRRINLLAETERGMD</sequence>
<dbReference type="EMBL" id="JACATZ010000001">
    <property type="protein sequence ID" value="NWJ45803.1"/>
    <property type="molecule type" value="Genomic_DNA"/>
</dbReference>
<keyword evidence="5" id="KW-1185">Reference proteome</keyword>
<evidence type="ECO:0000313" key="5">
    <source>
        <dbReference type="Proteomes" id="UP001431572"/>
    </source>
</evidence>